<keyword evidence="2" id="KW-1185">Reference proteome</keyword>
<gene>
    <name evidence="1" type="ORF">E2C01_091858</name>
</gene>
<accession>A0A5B7JK51</accession>
<dbReference type="EMBL" id="VSRR010106622">
    <property type="protein sequence ID" value="MPC96592.1"/>
    <property type="molecule type" value="Genomic_DNA"/>
</dbReference>
<dbReference type="AlphaFoldDB" id="A0A5B7JK51"/>
<sequence>MDPGVIMYGYDRRGSTPVLLKKAQVRRRTAGCREGWTLEAARRKCDHKQLVHVTSVALATDVQINCGMTHVGVLMAN</sequence>
<proteinExistence type="predicted"/>
<name>A0A5B7JK51_PORTR</name>
<dbReference type="Proteomes" id="UP000324222">
    <property type="component" value="Unassembled WGS sequence"/>
</dbReference>
<evidence type="ECO:0000313" key="2">
    <source>
        <dbReference type="Proteomes" id="UP000324222"/>
    </source>
</evidence>
<evidence type="ECO:0000313" key="1">
    <source>
        <dbReference type="EMBL" id="MPC96592.1"/>
    </source>
</evidence>
<reference evidence="1 2" key="1">
    <citation type="submission" date="2019-05" db="EMBL/GenBank/DDBJ databases">
        <title>Another draft genome of Portunus trituberculatus and its Hox gene families provides insights of decapod evolution.</title>
        <authorList>
            <person name="Jeong J.-H."/>
            <person name="Song I."/>
            <person name="Kim S."/>
            <person name="Choi T."/>
            <person name="Kim D."/>
            <person name="Ryu S."/>
            <person name="Kim W."/>
        </authorList>
    </citation>
    <scope>NUCLEOTIDE SEQUENCE [LARGE SCALE GENOMIC DNA]</scope>
    <source>
        <tissue evidence="1">Muscle</tissue>
    </source>
</reference>
<comment type="caution">
    <text evidence="1">The sequence shown here is derived from an EMBL/GenBank/DDBJ whole genome shotgun (WGS) entry which is preliminary data.</text>
</comment>
<organism evidence="1 2">
    <name type="scientific">Portunus trituberculatus</name>
    <name type="common">Swimming crab</name>
    <name type="synonym">Neptunus trituberculatus</name>
    <dbReference type="NCBI Taxonomy" id="210409"/>
    <lineage>
        <taxon>Eukaryota</taxon>
        <taxon>Metazoa</taxon>
        <taxon>Ecdysozoa</taxon>
        <taxon>Arthropoda</taxon>
        <taxon>Crustacea</taxon>
        <taxon>Multicrustacea</taxon>
        <taxon>Malacostraca</taxon>
        <taxon>Eumalacostraca</taxon>
        <taxon>Eucarida</taxon>
        <taxon>Decapoda</taxon>
        <taxon>Pleocyemata</taxon>
        <taxon>Brachyura</taxon>
        <taxon>Eubrachyura</taxon>
        <taxon>Portunoidea</taxon>
        <taxon>Portunidae</taxon>
        <taxon>Portuninae</taxon>
        <taxon>Portunus</taxon>
    </lineage>
</organism>
<protein>
    <submittedName>
        <fullName evidence="1">Uncharacterized protein</fullName>
    </submittedName>
</protein>